<protein>
    <submittedName>
        <fullName evidence="1">Uncharacterized protein</fullName>
    </submittedName>
</protein>
<dbReference type="EMBL" id="CP002786">
    <property type="protein sequence ID" value="AEF42280.1"/>
    <property type="molecule type" value="Genomic_DNA"/>
</dbReference>
<name>F6EGP2_HOYSD</name>
<dbReference type="AlphaFoldDB" id="F6EGP2"/>
<organism evidence="1 2">
    <name type="scientific">Hoyosella subflava (strain DSM 45089 / JCM 17490 / NBRC 109087 / DQS3-9A1)</name>
    <name type="common">Amycolicicoccus subflavus</name>
    <dbReference type="NCBI Taxonomy" id="443218"/>
    <lineage>
        <taxon>Bacteria</taxon>
        <taxon>Bacillati</taxon>
        <taxon>Actinomycetota</taxon>
        <taxon>Actinomycetes</taxon>
        <taxon>Mycobacteriales</taxon>
        <taxon>Hoyosellaceae</taxon>
        <taxon>Hoyosella</taxon>
    </lineage>
</organism>
<reference evidence="1 2" key="1">
    <citation type="journal article" date="2011" name="J. Bacteriol.">
        <title>Complete genome sequence of Amycolicicoccus subflavus DQS3-9A1T, an actinomycete isolated from crude oil-polluted soil.</title>
        <authorList>
            <person name="Cai M."/>
            <person name="Chen W.M."/>
            <person name="Nie Y."/>
            <person name="Chi C.Q."/>
            <person name="Wang Y.N."/>
            <person name="Tang Y.Q."/>
            <person name="Li G.Y."/>
            <person name="Wu X.L."/>
        </authorList>
    </citation>
    <scope>NUCLEOTIDE SEQUENCE [LARGE SCALE GENOMIC DNA]</scope>
    <source>
        <strain evidence="2">DSM 45089 / DQS3-9A1</strain>
    </source>
</reference>
<keyword evidence="2" id="KW-1185">Reference proteome</keyword>
<evidence type="ECO:0000313" key="2">
    <source>
        <dbReference type="Proteomes" id="UP000009235"/>
    </source>
</evidence>
<gene>
    <name evidence="1" type="ordered locus">AS9A_3842</name>
</gene>
<dbReference type="KEGG" id="asd:AS9A_3842"/>
<dbReference type="HOGENOM" id="CLU_2353706_0_0_11"/>
<sequence>MSIVQAGQRNITVPTAAGYQSSRPAVTPDFSEAFTGEVQSPSDPAVAHGSSKDAKLFLDCAEFLDISLREDGWLRLGGRFWAQAIRGVSDDLTSRG</sequence>
<accession>F6EGP2</accession>
<proteinExistence type="predicted"/>
<evidence type="ECO:0000313" key="1">
    <source>
        <dbReference type="EMBL" id="AEF42280.1"/>
    </source>
</evidence>
<dbReference type="Proteomes" id="UP000009235">
    <property type="component" value="Chromosome"/>
</dbReference>